<evidence type="ECO:0008006" key="6">
    <source>
        <dbReference type="Google" id="ProtNLM"/>
    </source>
</evidence>
<dbReference type="GO" id="GO:0030527">
    <property type="term" value="F:structural constituent of chromatin"/>
    <property type="evidence" value="ECO:0007669"/>
    <property type="project" value="InterPro"/>
</dbReference>
<evidence type="ECO:0000313" key="4">
    <source>
        <dbReference type="EMBL" id="NML64232.1"/>
    </source>
</evidence>
<organism evidence="4 5">
    <name type="scientific">Hymenobacter polaris</name>
    <dbReference type="NCBI Taxonomy" id="2682546"/>
    <lineage>
        <taxon>Bacteria</taxon>
        <taxon>Pseudomonadati</taxon>
        <taxon>Bacteroidota</taxon>
        <taxon>Cytophagia</taxon>
        <taxon>Cytophagales</taxon>
        <taxon>Hymenobacteraceae</taxon>
        <taxon>Hymenobacter</taxon>
    </lineage>
</organism>
<dbReference type="AlphaFoldDB" id="A0A7Y0ABQ1"/>
<evidence type="ECO:0000313" key="5">
    <source>
        <dbReference type="Proteomes" id="UP000559626"/>
    </source>
</evidence>
<evidence type="ECO:0000256" key="3">
    <source>
        <dbReference type="SAM" id="MobiDB-lite"/>
    </source>
</evidence>
<dbReference type="EMBL" id="JABBGH010000001">
    <property type="protein sequence ID" value="NML64232.1"/>
    <property type="molecule type" value="Genomic_DNA"/>
</dbReference>
<feature type="compositionally biased region" description="Polar residues" evidence="3">
    <location>
        <begin position="55"/>
        <end position="65"/>
    </location>
</feature>
<dbReference type="GO" id="GO:0003677">
    <property type="term" value="F:DNA binding"/>
    <property type="evidence" value="ECO:0007669"/>
    <property type="project" value="InterPro"/>
</dbReference>
<feature type="compositionally biased region" description="Low complexity" evidence="3">
    <location>
        <begin position="68"/>
        <end position="99"/>
    </location>
</feature>
<evidence type="ECO:0000256" key="2">
    <source>
        <dbReference type="ARBA" id="ARBA00008424"/>
    </source>
</evidence>
<proteinExistence type="inferred from homology"/>
<comment type="caution">
    <text evidence="4">The sequence shown here is derived from an EMBL/GenBank/DDBJ whole genome shotgun (WGS) entry which is preliminary data.</text>
</comment>
<gene>
    <name evidence="4" type="ORF">HHL22_03340</name>
</gene>
<evidence type="ECO:0000256" key="1">
    <source>
        <dbReference type="ARBA" id="ARBA00002333"/>
    </source>
</evidence>
<protein>
    <recommendedName>
        <fullName evidence="6">Histone H1</fullName>
    </recommendedName>
</protein>
<dbReference type="Pfam" id="PF07432">
    <property type="entry name" value="Hc1"/>
    <property type="match status" value="1"/>
</dbReference>
<name>A0A7Y0ABQ1_9BACT</name>
<dbReference type="InterPro" id="IPR010886">
    <property type="entry name" value="Hc1"/>
</dbReference>
<dbReference type="Proteomes" id="UP000559626">
    <property type="component" value="Unassembled WGS sequence"/>
</dbReference>
<sequence>MANPFTKIKDLVNSLEDDFEKSYDKGNAAAGTRVRKGMQELKNHATAIRKEVQDMKNNTKTTGAATSAAPKKAAPAKKAAAPAAKAAPAKKAAPAAKKK</sequence>
<accession>A0A7Y0ABQ1</accession>
<feature type="region of interest" description="Disordered" evidence="3">
    <location>
        <begin position="54"/>
        <end position="99"/>
    </location>
</feature>
<keyword evidence="5" id="KW-1185">Reference proteome</keyword>
<reference evidence="4 5" key="1">
    <citation type="submission" date="2020-04" db="EMBL/GenBank/DDBJ databases">
        <title>Hymenobacter polaris sp. nov., isolated from Arctic soil.</title>
        <authorList>
            <person name="Dahal R.H."/>
        </authorList>
    </citation>
    <scope>NUCLEOTIDE SEQUENCE [LARGE SCALE GENOMIC DNA]</scope>
    <source>
        <strain evidence="4 5">RP-2-7</strain>
    </source>
</reference>
<comment type="function">
    <text evidence="1">Might have a role analogous to that of eukaryotic histone proteins.</text>
</comment>
<comment type="similarity">
    <text evidence="2">Belongs to the histone H1/H5 family. HCT subfamily.</text>
</comment>